<protein>
    <submittedName>
        <fullName evidence="5">Cation_ATPase_N domain-containing protein</fullName>
    </submittedName>
</protein>
<evidence type="ECO:0000256" key="2">
    <source>
        <dbReference type="ARBA" id="ARBA00022475"/>
    </source>
</evidence>
<proteinExistence type="predicted"/>
<organism evidence="5 6">
    <name type="scientific">Haematococcus lacustris</name>
    <name type="common">Green alga</name>
    <name type="synonym">Haematococcus pluvialis</name>
    <dbReference type="NCBI Taxonomy" id="44745"/>
    <lineage>
        <taxon>Eukaryota</taxon>
        <taxon>Viridiplantae</taxon>
        <taxon>Chlorophyta</taxon>
        <taxon>core chlorophytes</taxon>
        <taxon>Chlorophyceae</taxon>
        <taxon>CS clade</taxon>
        <taxon>Chlamydomonadales</taxon>
        <taxon>Haematococcaceae</taxon>
        <taxon>Haematococcus</taxon>
    </lineage>
</organism>
<feature type="domain" description="P-type ATPase A" evidence="4">
    <location>
        <begin position="2"/>
        <end position="106"/>
    </location>
</feature>
<dbReference type="GO" id="GO:0036376">
    <property type="term" value="P:sodium ion export across plasma membrane"/>
    <property type="evidence" value="ECO:0007669"/>
    <property type="project" value="TreeGrafter"/>
</dbReference>
<dbReference type="InterPro" id="IPR008250">
    <property type="entry name" value="ATPase_P-typ_transduc_dom_A_sf"/>
</dbReference>
<dbReference type="GO" id="GO:1902600">
    <property type="term" value="P:proton transmembrane transport"/>
    <property type="evidence" value="ECO:0007669"/>
    <property type="project" value="TreeGrafter"/>
</dbReference>
<evidence type="ECO:0000256" key="3">
    <source>
        <dbReference type="SAM" id="MobiDB-lite"/>
    </source>
</evidence>
<dbReference type="PANTHER" id="PTHR43294">
    <property type="entry name" value="SODIUM/POTASSIUM-TRANSPORTING ATPASE SUBUNIT ALPHA"/>
    <property type="match status" value="1"/>
</dbReference>
<dbReference type="AlphaFoldDB" id="A0A6A0AKP7"/>
<feature type="non-terminal residue" evidence="5">
    <location>
        <position position="1"/>
    </location>
</feature>
<dbReference type="GO" id="GO:0005886">
    <property type="term" value="C:plasma membrane"/>
    <property type="evidence" value="ECO:0007669"/>
    <property type="project" value="UniProtKB-SubCell"/>
</dbReference>
<dbReference type="PANTHER" id="PTHR43294:SF21">
    <property type="entry name" value="CATION TRANSPORTING ATPASE"/>
    <property type="match status" value="1"/>
</dbReference>
<keyword evidence="2" id="KW-0472">Membrane</keyword>
<dbReference type="InterPro" id="IPR050510">
    <property type="entry name" value="Cation_transp_ATPase_P-type"/>
</dbReference>
<comment type="subcellular location">
    <subcellularLocation>
        <location evidence="1">Cell membrane</location>
        <topology evidence="1">Multi-pass membrane protein</topology>
    </subcellularLocation>
</comment>
<dbReference type="GO" id="GO:1990573">
    <property type="term" value="P:potassium ion import across plasma membrane"/>
    <property type="evidence" value="ECO:0007669"/>
    <property type="project" value="TreeGrafter"/>
</dbReference>
<keyword evidence="2" id="KW-1003">Cell membrane</keyword>
<dbReference type="Pfam" id="PF00122">
    <property type="entry name" value="E1-E2_ATPase"/>
    <property type="match status" value="1"/>
</dbReference>
<evidence type="ECO:0000313" key="6">
    <source>
        <dbReference type="Proteomes" id="UP000485058"/>
    </source>
</evidence>
<dbReference type="InterPro" id="IPR059000">
    <property type="entry name" value="ATPase_P-type_domA"/>
</dbReference>
<evidence type="ECO:0000259" key="4">
    <source>
        <dbReference type="Pfam" id="PF00122"/>
    </source>
</evidence>
<feature type="non-terminal residue" evidence="5">
    <location>
        <position position="142"/>
    </location>
</feature>
<dbReference type="GO" id="GO:0005391">
    <property type="term" value="F:P-type sodium:potassium-exchanging transporter activity"/>
    <property type="evidence" value="ECO:0007669"/>
    <property type="project" value="TreeGrafter"/>
</dbReference>
<dbReference type="SUPFAM" id="SSF81653">
    <property type="entry name" value="Calcium ATPase, transduction domain A"/>
    <property type="match status" value="1"/>
</dbReference>
<dbReference type="EMBL" id="BLLF01006597">
    <property type="protein sequence ID" value="GFH32397.1"/>
    <property type="molecule type" value="Genomic_DNA"/>
</dbReference>
<dbReference type="GO" id="GO:0006883">
    <property type="term" value="P:intracellular sodium ion homeostasis"/>
    <property type="evidence" value="ECO:0007669"/>
    <property type="project" value="TreeGrafter"/>
</dbReference>
<feature type="region of interest" description="Disordered" evidence="3">
    <location>
        <begin position="27"/>
        <end position="61"/>
    </location>
</feature>
<accession>A0A6A0AKP7</accession>
<dbReference type="Proteomes" id="UP000485058">
    <property type="component" value="Unassembled WGS sequence"/>
</dbReference>
<evidence type="ECO:0000256" key="1">
    <source>
        <dbReference type="ARBA" id="ARBA00004651"/>
    </source>
</evidence>
<dbReference type="GO" id="GO:0030007">
    <property type="term" value="P:intracellular potassium ion homeostasis"/>
    <property type="evidence" value="ECO:0007669"/>
    <property type="project" value="TreeGrafter"/>
</dbReference>
<reference evidence="5 6" key="1">
    <citation type="submission" date="2020-02" db="EMBL/GenBank/DDBJ databases">
        <title>Draft genome sequence of Haematococcus lacustris strain NIES-144.</title>
        <authorList>
            <person name="Morimoto D."/>
            <person name="Nakagawa S."/>
            <person name="Yoshida T."/>
            <person name="Sawayama S."/>
        </authorList>
    </citation>
    <scope>NUCLEOTIDE SEQUENCE [LARGE SCALE GENOMIC DNA]</scope>
    <source>
        <strain evidence="5 6">NIES-144</strain>
    </source>
</reference>
<gene>
    <name evidence="5" type="ORF">HaLaN_31608</name>
</gene>
<dbReference type="Gene3D" id="2.70.150.10">
    <property type="entry name" value="Calcium-transporting ATPase, cytoplasmic transduction domain A"/>
    <property type="match status" value="1"/>
</dbReference>
<keyword evidence="6" id="KW-1185">Reference proteome</keyword>
<evidence type="ECO:0000313" key="5">
    <source>
        <dbReference type="EMBL" id="GFH32397.1"/>
    </source>
</evidence>
<name>A0A6A0AKP7_HAELA</name>
<comment type="caution">
    <text evidence="5">The sequence shown here is derived from an EMBL/GenBank/DDBJ whole genome shotgun (WGS) entry which is preliminary data.</text>
</comment>
<sequence>FQDGDQVPADLRVVAAYNLQVDNSALTGESEAQERGVELEASGLATESVAPATPSNRGAGEPAGDAVAIAIKSAPSGPRTPAIEASNLLFFSTIVVSGHVLVLVVVPMHSVAAGAIRGDWWQGLILPRCPNTPCSLVAVVLQ</sequence>